<feature type="region of interest" description="Disordered" evidence="9">
    <location>
        <begin position="877"/>
        <end position="898"/>
    </location>
</feature>
<dbReference type="NCBIfam" id="NF038151">
    <property type="entry name" value="lanthi_synth_III"/>
    <property type="match status" value="1"/>
</dbReference>
<keyword evidence="5 11" id="KW-0418">Kinase</keyword>
<evidence type="ECO:0000259" key="10">
    <source>
        <dbReference type="PROSITE" id="PS50011"/>
    </source>
</evidence>
<evidence type="ECO:0000256" key="1">
    <source>
        <dbReference type="ARBA" id="ARBA00012513"/>
    </source>
</evidence>
<dbReference type="InterPro" id="IPR058053">
    <property type="entry name" value="RamC_C"/>
</dbReference>
<evidence type="ECO:0000256" key="3">
    <source>
        <dbReference type="ARBA" id="ARBA00022679"/>
    </source>
</evidence>
<organism evidence="11 12">
    <name type="scientific">Streptosporangium pseudovulgare</name>
    <dbReference type="NCBI Taxonomy" id="35765"/>
    <lineage>
        <taxon>Bacteria</taxon>
        <taxon>Bacillati</taxon>
        <taxon>Actinomycetota</taxon>
        <taxon>Actinomycetes</taxon>
        <taxon>Streptosporangiales</taxon>
        <taxon>Streptosporangiaceae</taxon>
        <taxon>Streptosporangium</taxon>
    </lineage>
</organism>
<evidence type="ECO:0000256" key="5">
    <source>
        <dbReference type="ARBA" id="ARBA00022777"/>
    </source>
</evidence>
<dbReference type="Pfam" id="PF05147">
    <property type="entry name" value="LANC_like"/>
    <property type="match status" value="1"/>
</dbReference>
<reference evidence="12" key="1">
    <citation type="journal article" date="2019" name="Int. J. Syst. Evol. Microbiol.">
        <title>The Global Catalogue of Microorganisms (GCM) 10K type strain sequencing project: providing services to taxonomists for standard genome sequencing and annotation.</title>
        <authorList>
            <consortium name="The Broad Institute Genomics Platform"/>
            <consortium name="The Broad Institute Genome Sequencing Center for Infectious Disease"/>
            <person name="Wu L."/>
            <person name="Ma J."/>
        </authorList>
    </citation>
    <scope>NUCLEOTIDE SEQUENCE [LARGE SCALE GENOMIC DNA]</scope>
    <source>
        <strain evidence="12">JCM 3115</strain>
    </source>
</reference>
<feature type="compositionally biased region" description="Low complexity" evidence="9">
    <location>
        <begin position="783"/>
        <end position="799"/>
    </location>
</feature>
<name>A0ABQ2QJZ2_9ACTN</name>
<dbReference type="Gene3D" id="1.10.510.10">
    <property type="entry name" value="Transferase(Phosphotransferase) domain 1"/>
    <property type="match status" value="1"/>
</dbReference>
<dbReference type="SMART" id="SM00220">
    <property type="entry name" value="S_TKc"/>
    <property type="match status" value="1"/>
</dbReference>
<comment type="catalytic activity">
    <reaction evidence="7">
        <text>L-threonyl-[protein] + ATP = O-phospho-L-threonyl-[protein] + ADP + H(+)</text>
        <dbReference type="Rhea" id="RHEA:46608"/>
        <dbReference type="Rhea" id="RHEA-COMP:11060"/>
        <dbReference type="Rhea" id="RHEA-COMP:11605"/>
        <dbReference type="ChEBI" id="CHEBI:15378"/>
        <dbReference type="ChEBI" id="CHEBI:30013"/>
        <dbReference type="ChEBI" id="CHEBI:30616"/>
        <dbReference type="ChEBI" id="CHEBI:61977"/>
        <dbReference type="ChEBI" id="CHEBI:456216"/>
        <dbReference type="EC" id="2.7.11.1"/>
    </reaction>
</comment>
<dbReference type="CDD" id="cd04791">
    <property type="entry name" value="LanC_SerThrkinase"/>
    <property type="match status" value="1"/>
</dbReference>
<evidence type="ECO:0000256" key="2">
    <source>
        <dbReference type="ARBA" id="ARBA00022527"/>
    </source>
</evidence>
<keyword evidence="4" id="KW-0547">Nucleotide-binding</keyword>
<keyword evidence="12" id="KW-1185">Reference proteome</keyword>
<dbReference type="InterPro" id="IPR053524">
    <property type="entry name" value="Aerial_hyphae_peptide-synth"/>
</dbReference>
<dbReference type="EMBL" id="BMQJ01000002">
    <property type="protein sequence ID" value="GGP82227.1"/>
    <property type="molecule type" value="Genomic_DNA"/>
</dbReference>
<evidence type="ECO:0000256" key="8">
    <source>
        <dbReference type="ARBA" id="ARBA00048679"/>
    </source>
</evidence>
<evidence type="ECO:0000256" key="7">
    <source>
        <dbReference type="ARBA" id="ARBA00047899"/>
    </source>
</evidence>
<keyword evidence="3" id="KW-0808">Transferase</keyword>
<keyword evidence="2 11" id="KW-0723">Serine/threonine-protein kinase</keyword>
<dbReference type="Proteomes" id="UP000611554">
    <property type="component" value="Unassembled WGS sequence"/>
</dbReference>
<dbReference type="InterPro" id="IPR011009">
    <property type="entry name" value="Kinase-like_dom_sf"/>
</dbReference>
<accession>A0ABQ2QJZ2</accession>
<feature type="domain" description="Protein kinase" evidence="10">
    <location>
        <begin position="226"/>
        <end position="489"/>
    </location>
</feature>
<feature type="region of interest" description="Disordered" evidence="9">
    <location>
        <begin position="783"/>
        <end position="806"/>
    </location>
</feature>
<comment type="caution">
    <text evidence="11">The sequence shown here is derived from an EMBL/GenBank/DDBJ whole genome shotgun (WGS) entry which is preliminary data.</text>
</comment>
<dbReference type="PANTHER" id="PTHR24363:SF0">
    <property type="entry name" value="SERINE_THREONINE KINASE LIKE DOMAIN CONTAINING 1"/>
    <property type="match status" value="1"/>
</dbReference>
<gene>
    <name evidence="11" type="ORF">GCM10010140_08730</name>
</gene>
<sequence>MNDHYELYCLADPIFYDTLDSDRSEHPDFPLAGREVPGGWAHQATDTWMHYAPLDARTPRQGWKIHVSACLDDAERAMELVWDYCVPRGIAFKFLRSRPVVTMLNSKAAPRGSSGKLVTIYPVDEAQLELTLKELHELLRGVHGPYILSDLRYGEGPLFVRYGGFASRHCLDAKGEAVLAIEDADGRLVPDVRGPSFSVPSWVTLPEFLEPHLAARNAVTTGGLPYEVESVMHFSNGGGVYLGRERRGGRRVVLKEARPHAGLDAAGRDAVARLGHERDMLERLSGLDCVPELIDYFVLGEHHFLVQEFVDGNPLQRQLVQRYPLTRAGCDAGTLAEYTAWVMETLPAVRRAVEALHERGVVFGDLHPNNILITDEGRLVMIDYEVATLAEDRGRAALGHPAFNAPPGRQGVEIDDYALACLCFGLFAPQLTVTQSLDRAKVFQLAELVTETFPVPPEVVQEAVRTIVGDDPVTARPLPRLAPDGWPALRDAMCRAILASATPGRDDRLFPGDVAQFRPGGGLNLAYGAAGVLYALDAAGTEVRPEHVEWLRRRAASPVSGTGVGFYDGLHGVAYVLDRLGHRQDALDAVEVAMREKWEGLEPGLFGGLAGVGLNLLHLAGTTGEQTLADLALRAVGVCADRLGGVEDVPETSGGGDPRAGLMYGSSGPALLFLHAYERTGDAGLLDLAAVALRQDLRRCVTVQDGSLQVTQGWRTLPYLDEGSAGIGLALARYLAHRDDDGFRTALRGCMRAARSRYYVQPGLFTGRAGMIAALAAVPEPAEPAELAEPAPGDPARTGAGAGSGTATDLAEQIRGLGWHALSYGDGLAFPGDQLLRLSMDFATGTAGVLFAMSSALGDRRVLLPFVEPPGGAGALSTALPAHGSAERLSPCEPSKEV</sequence>
<dbReference type="SUPFAM" id="SSF56112">
    <property type="entry name" value="Protein kinase-like (PK-like)"/>
    <property type="match status" value="1"/>
</dbReference>
<evidence type="ECO:0000256" key="9">
    <source>
        <dbReference type="SAM" id="MobiDB-lite"/>
    </source>
</evidence>
<protein>
    <recommendedName>
        <fullName evidence="1">non-specific serine/threonine protein kinase</fullName>
        <ecNumber evidence="1">2.7.11.1</ecNumber>
    </recommendedName>
</protein>
<dbReference type="SUPFAM" id="SSF158745">
    <property type="entry name" value="LanC-like"/>
    <property type="match status" value="1"/>
</dbReference>
<dbReference type="RefSeq" id="WP_189245164.1">
    <property type="nucleotide sequence ID" value="NZ_BMQJ01000002.1"/>
</dbReference>
<dbReference type="InterPro" id="IPR000719">
    <property type="entry name" value="Prot_kinase_dom"/>
</dbReference>
<dbReference type="PANTHER" id="PTHR24363">
    <property type="entry name" value="SERINE/THREONINE PROTEIN KINASE"/>
    <property type="match status" value="1"/>
</dbReference>
<evidence type="ECO:0000256" key="6">
    <source>
        <dbReference type="ARBA" id="ARBA00022840"/>
    </source>
</evidence>
<comment type="catalytic activity">
    <reaction evidence="8">
        <text>L-seryl-[protein] + ATP = O-phospho-L-seryl-[protein] + ADP + H(+)</text>
        <dbReference type="Rhea" id="RHEA:17989"/>
        <dbReference type="Rhea" id="RHEA-COMP:9863"/>
        <dbReference type="Rhea" id="RHEA-COMP:11604"/>
        <dbReference type="ChEBI" id="CHEBI:15378"/>
        <dbReference type="ChEBI" id="CHEBI:29999"/>
        <dbReference type="ChEBI" id="CHEBI:30616"/>
        <dbReference type="ChEBI" id="CHEBI:83421"/>
        <dbReference type="ChEBI" id="CHEBI:456216"/>
        <dbReference type="EC" id="2.7.11.1"/>
    </reaction>
</comment>
<dbReference type="InterPro" id="IPR007822">
    <property type="entry name" value="LANC-like"/>
</dbReference>
<dbReference type="Gene3D" id="1.50.10.20">
    <property type="match status" value="1"/>
</dbReference>
<dbReference type="InterPro" id="IPR057929">
    <property type="entry name" value="RamC_N"/>
</dbReference>
<dbReference type="EC" id="2.7.11.1" evidence="1"/>
<evidence type="ECO:0000313" key="12">
    <source>
        <dbReference type="Proteomes" id="UP000611554"/>
    </source>
</evidence>
<dbReference type="PROSITE" id="PS50011">
    <property type="entry name" value="PROTEIN_KINASE_DOM"/>
    <property type="match status" value="1"/>
</dbReference>
<evidence type="ECO:0000313" key="11">
    <source>
        <dbReference type="EMBL" id="GGP82227.1"/>
    </source>
</evidence>
<proteinExistence type="predicted"/>
<keyword evidence="6" id="KW-0067">ATP-binding</keyword>
<dbReference type="GO" id="GO:0004674">
    <property type="term" value="F:protein serine/threonine kinase activity"/>
    <property type="evidence" value="ECO:0007669"/>
    <property type="project" value="UniProtKB-KW"/>
</dbReference>
<dbReference type="SMART" id="SM01260">
    <property type="entry name" value="LANC_like"/>
    <property type="match status" value="1"/>
</dbReference>
<dbReference type="Pfam" id="PF25816">
    <property type="entry name" value="RamC_N"/>
    <property type="match status" value="1"/>
</dbReference>
<dbReference type="Pfam" id="PF00069">
    <property type="entry name" value="Pkinase"/>
    <property type="match status" value="1"/>
</dbReference>
<evidence type="ECO:0000256" key="4">
    <source>
        <dbReference type="ARBA" id="ARBA00022741"/>
    </source>
</evidence>